<accession>A0A0W0ZHY8</accession>
<proteinExistence type="predicted"/>
<evidence type="ECO:0000313" key="1">
    <source>
        <dbReference type="EMBL" id="KTD68602.1"/>
    </source>
</evidence>
<dbReference type="OrthoDB" id="5656990at2"/>
<dbReference type="AlphaFoldDB" id="A0A0W0ZHY8"/>
<dbReference type="PATRIC" id="fig|947033.5.peg.1860"/>
<dbReference type="Gene3D" id="1.25.40.10">
    <property type="entry name" value="Tetratricopeptide repeat domain"/>
    <property type="match status" value="1"/>
</dbReference>
<comment type="caution">
    <text evidence="1">The sequence shown here is derived from an EMBL/GenBank/DDBJ whole genome shotgun (WGS) entry which is preliminary data.</text>
</comment>
<dbReference type="Proteomes" id="UP000054926">
    <property type="component" value="Unassembled WGS sequence"/>
</dbReference>
<dbReference type="STRING" id="947033.Lste_1760"/>
<keyword evidence="2" id="KW-1185">Reference proteome</keyword>
<dbReference type="RefSeq" id="WP_058510677.1">
    <property type="nucleotide sequence ID" value="NZ_LNYY01000019.1"/>
</dbReference>
<dbReference type="InterPro" id="IPR011990">
    <property type="entry name" value="TPR-like_helical_dom_sf"/>
</dbReference>
<dbReference type="EMBL" id="LNYY01000019">
    <property type="protein sequence ID" value="KTD68602.1"/>
    <property type="molecule type" value="Genomic_DNA"/>
</dbReference>
<organism evidence="1 2">
    <name type="scientific">Legionella steelei</name>
    <dbReference type="NCBI Taxonomy" id="947033"/>
    <lineage>
        <taxon>Bacteria</taxon>
        <taxon>Pseudomonadati</taxon>
        <taxon>Pseudomonadota</taxon>
        <taxon>Gammaproteobacteria</taxon>
        <taxon>Legionellales</taxon>
        <taxon>Legionellaceae</taxon>
        <taxon>Legionella</taxon>
    </lineage>
</organism>
<reference evidence="1 2" key="1">
    <citation type="submission" date="2015-11" db="EMBL/GenBank/DDBJ databases">
        <title>Genomic analysis of 38 Legionella species identifies large and diverse effector repertoires.</title>
        <authorList>
            <person name="Burstein D."/>
            <person name="Amaro F."/>
            <person name="Zusman T."/>
            <person name="Lifshitz Z."/>
            <person name="Cohen O."/>
            <person name="Gilbert J.A."/>
            <person name="Pupko T."/>
            <person name="Shuman H.A."/>
            <person name="Segal G."/>
        </authorList>
    </citation>
    <scope>NUCLEOTIDE SEQUENCE [LARGE SCALE GENOMIC DNA]</scope>
    <source>
        <strain evidence="1 2">IMVS3376</strain>
    </source>
</reference>
<protein>
    <submittedName>
        <fullName evidence="1">Photosystem I assembly protein Ycf3</fullName>
    </submittedName>
</protein>
<gene>
    <name evidence="1" type="ORF">Lste_1760</name>
</gene>
<sequence>MPTVASQLDSKNDPEEILQKKRIASETCFSELIYKAAKNPNKKEAKIAISKILPFASIDVFHHVTSEAAVSKLAAEGDFESVNFLRKEFNASLLWIAYGYAQGKHVAEANKALELAHNPVDRLSLLQEMASAYAHGGHVAEANKVLALAENPDERRVLLQDMACGYAHGGHVAEANKVLELVHNSVDRLSLLQEMACGYAQGGHIVEANEILALAEDPTERFSLLQEMACGYAQGGYEAEANKVLALEQNFDDRFELLQQMAYGYALGGHGAEANKILVLADPDERFSLLQEMACGYAQGGHVAKANKVLELAENPDDRFELLRHMALGYALGGHVAEANKVLVLAENPVDRLALLKTIATNLLHMTLSTERDALQTLATFNPDFQSVIASELKKYAAKIDIVHLVPKATKLHTLMQTQKLNFNQAMGWMQPEMQLWLLQGPQLIKNKKLAAAMFLSVSTYLTSNSIPEMADLANKLSVTTCRDRFFNDLQSRSHLLAYDLTAEPTKNAPVAPAA</sequence>
<evidence type="ECO:0000313" key="2">
    <source>
        <dbReference type="Proteomes" id="UP000054926"/>
    </source>
</evidence>
<name>A0A0W0ZHY8_9GAMM</name>